<dbReference type="EMBL" id="OX459939">
    <property type="protein sequence ID" value="CAI9170155.1"/>
    <property type="molecule type" value="Genomic_DNA"/>
</dbReference>
<gene>
    <name evidence="2" type="ORF">MRATA1EN1_LOCUS19117</name>
</gene>
<proteinExistence type="predicted"/>
<sequence length="116" mass="12508">MGEMFCRLLHLKLRGHRSEGRLARVWPPLTQAQRAEGRGGSAGAGGRPRLGRKCRARGGSGDRGGGGSGGSQRSGAGRWALAVPSPEPVRGRERRSQELHAVPHAADFDCHYRKFN</sequence>
<reference evidence="2" key="1">
    <citation type="submission" date="2023-04" db="EMBL/GenBank/DDBJ databases">
        <authorList>
            <consortium name="ELIXIR-Norway"/>
        </authorList>
    </citation>
    <scope>NUCLEOTIDE SEQUENCE [LARGE SCALE GENOMIC DNA]</scope>
</reference>
<organism evidence="2 3">
    <name type="scientific">Rangifer tarandus platyrhynchus</name>
    <name type="common">Svalbard reindeer</name>
    <dbReference type="NCBI Taxonomy" id="3082113"/>
    <lineage>
        <taxon>Eukaryota</taxon>
        <taxon>Metazoa</taxon>
        <taxon>Chordata</taxon>
        <taxon>Craniata</taxon>
        <taxon>Vertebrata</taxon>
        <taxon>Euteleostomi</taxon>
        <taxon>Mammalia</taxon>
        <taxon>Eutheria</taxon>
        <taxon>Laurasiatheria</taxon>
        <taxon>Artiodactyla</taxon>
        <taxon>Ruminantia</taxon>
        <taxon>Pecora</taxon>
        <taxon>Cervidae</taxon>
        <taxon>Odocoileinae</taxon>
        <taxon>Rangifer</taxon>
    </lineage>
</organism>
<feature type="compositionally biased region" description="Gly residues" evidence="1">
    <location>
        <begin position="38"/>
        <end position="48"/>
    </location>
</feature>
<evidence type="ECO:0000313" key="2">
    <source>
        <dbReference type="EMBL" id="CAI9170155.1"/>
    </source>
</evidence>
<feature type="region of interest" description="Disordered" evidence="1">
    <location>
        <begin position="24"/>
        <end position="103"/>
    </location>
</feature>
<protein>
    <submittedName>
        <fullName evidence="2">Uncharacterized protein</fullName>
    </submittedName>
</protein>
<evidence type="ECO:0000256" key="1">
    <source>
        <dbReference type="SAM" id="MobiDB-lite"/>
    </source>
</evidence>
<evidence type="ECO:0000313" key="3">
    <source>
        <dbReference type="Proteomes" id="UP001176941"/>
    </source>
</evidence>
<feature type="compositionally biased region" description="Basic and acidic residues" evidence="1">
    <location>
        <begin position="89"/>
        <end position="98"/>
    </location>
</feature>
<feature type="compositionally biased region" description="Gly residues" evidence="1">
    <location>
        <begin position="58"/>
        <end position="72"/>
    </location>
</feature>
<name>A0ABN8Z8K4_RANTA</name>
<accession>A0ABN8Z8K4</accession>
<keyword evidence="3" id="KW-1185">Reference proteome</keyword>
<dbReference type="Proteomes" id="UP001176941">
    <property type="component" value="Chromosome 3"/>
</dbReference>